<keyword evidence="2" id="KW-1185">Reference proteome</keyword>
<dbReference type="Proteomes" id="UP001044222">
    <property type="component" value="Unassembled WGS sequence"/>
</dbReference>
<evidence type="ECO:0000313" key="2">
    <source>
        <dbReference type="Proteomes" id="UP001044222"/>
    </source>
</evidence>
<evidence type="ECO:0000313" key="1">
    <source>
        <dbReference type="EMBL" id="KAG5851488.1"/>
    </source>
</evidence>
<reference evidence="1" key="1">
    <citation type="submission" date="2021-01" db="EMBL/GenBank/DDBJ databases">
        <title>A chromosome-scale assembly of European eel, Anguilla anguilla.</title>
        <authorList>
            <person name="Henkel C."/>
            <person name="Jong-Raadsen S.A."/>
            <person name="Dufour S."/>
            <person name="Weltzien F.-A."/>
            <person name="Palstra A.P."/>
            <person name="Pelster B."/>
            <person name="Spaink H.P."/>
            <person name="Van Den Thillart G.E."/>
            <person name="Jansen H."/>
            <person name="Zahm M."/>
            <person name="Klopp C."/>
            <person name="Cedric C."/>
            <person name="Louis A."/>
            <person name="Berthelot C."/>
            <person name="Parey E."/>
            <person name="Roest Crollius H."/>
            <person name="Montfort J."/>
            <person name="Robinson-Rechavi M."/>
            <person name="Bucao C."/>
            <person name="Bouchez O."/>
            <person name="Gislard M."/>
            <person name="Lluch J."/>
            <person name="Milhes M."/>
            <person name="Lampietro C."/>
            <person name="Lopez Roques C."/>
            <person name="Donnadieu C."/>
            <person name="Braasch I."/>
            <person name="Desvignes T."/>
            <person name="Postlethwait J."/>
            <person name="Bobe J."/>
            <person name="Guiguen Y."/>
            <person name="Dirks R."/>
        </authorList>
    </citation>
    <scope>NUCLEOTIDE SEQUENCE</scope>
    <source>
        <strain evidence="1">Tag_6206</strain>
        <tissue evidence="1">Liver</tissue>
    </source>
</reference>
<comment type="caution">
    <text evidence="1">The sequence shown here is derived from an EMBL/GenBank/DDBJ whole genome shotgun (WGS) entry which is preliminary data.</text>
</comment>
<gene>
    <name evidence="1" type="ORF">ANANG_G00093960</name>
</gene>
<proteinExistence type="predicted"/>
<organism evidence="1 2">
    <name type="scientific">Anguilla anguilla</name>
    <name type="common">European freshwater eel</name>
    <name type="synonym">Muraena anguilla</name>
    <dbReference type="NCBI Taxonomy" id="7936"/>
    <lineage>
        <taxon>Eukaryota</taxon>
        <taxon>Metazoa</taxon>
        <taxon>Chordata</taxon>
        <taxon>Craniata</taxon>
        <taxon>Vertebrata</taxon>
        <taxon>Euteleostomi</taxon>
        <taxon>Actinopterygii</taxon>
        <taxon>Neopterygii</taxon>
        <taxon>Teleostei</taxon>
        <taxon>Anguilliformes</taxon>
        <taxon>Anguillidae</taxon>
        <taxon>Anguilla</taxon>
    </lineage>
</organism>
<dbReference type="EMBL" id="JAFIRN010000004">
    <property type="protein sequence ID" value="KAG5851488.1"/>
    <property type="molecule type" value="Genomic_DNA"/>
</dbReference>
<protein>
    <submittedName>
        <fullName evidence="1">Uncharacterized protein</fullName>
    </submittedName>
</protein>
<sequence length="139" mass="15396">MSALYLGDYTSRWVCRSKGFRRTNHTSAGPDTDWKRTNHSSEGPNTTCDINIPWDNWSKAAPLSARPRHRAALACYHHSRLRRRSCVPVTFLCSSLPPPPPGSAFSSAGTAAMLDVQKALLYISQSTVVWKEPEGGRLP</sequence>
<name>A0A9D3S1T4_ANGAN</name>
<dbReference type="AlphaFoldDB" id="A0A9D3S1T4"/>
<accession>A0A9D3S1T4</accession>